<gene>
    <name evidence="1" type="ORF">GCM10011609_77020</name>
</gene>
<dbReference type="Proteomes" id="UP000597656">
    <property type="component" value="Unassembled WGS sequence"/>
</dbReference>
<dbReference type="EMBL" id="BMNC01000019">
    <property type="protein sequence ID" value="GGN23896.1"/>
    <property type="molecule type" value="Genomic_DNA"/>
</dbReference>
<keyword evidence="2" id="KW-1185">Reference proteome</keyword>
<dbReference type="RefSeq" id="WP_189159814.1">
    <property type="nucleotide sequence ID" value="NZ_BMNC01000019.1"/>
</dbReference>
<proteinExistence type="predicted"/>
<evidence type="ECO:0000313" key="1">
    <source>
        <dbReference type="EMBL" id="GGN23896.1"/>
    </source>
</evidence>
<protein>
    <submittedName>
        <fullName evidence="1">Uncharacterized protein</fullName>
    </submittedName>
</protein>
<name>A0ABQ2INU9_9PSEU</name>
<organism evidence="1 2">
    <name type="scientific">Lentzea pudingi</name>
    <dbReference type="NCBI Taxonomy" id="1789439"/>
    <lineage>
        <taxon>Bacteria</taxon>
        <taxon>Bacillati</taxon>
        <taxon>Actinomycetota</taxon>
        <taxon>Actinomycetes</taxon>
        <taxon>Pseudonocardiales</taxon>
        <taxon>Pseudonocardiaceae</taxon>
        <taxon>Lentzea</taxon>
    </lineage>
</organism>
<evidence type="ECO:0000313" key="2">
    <source>
        <dbReference type="Proteomes" id="UP000597656"/>
    </source>
</evidence>
<accession>A0ABQ2INU9</accession>
<sequence>MITTGTAPFEMIENGAAVMCYPVTFYGRKVTVHTPDGPRTRTRRHCGGCATAAVLRAMGYTDLVGAISGDGDDEKIAHYTTAAA</sequence>
<reference evidence="2" key="1">
    <citation type="journal article" date="2019" name="Int. J. Syst. Evol. Microbiol.">
        <title>The Global Catalogue of Microorganisms (GCM) 10K type strain sequencing project: providing services to taxonomists for standard genome sequencing and annotation.</title>
        <authorList>
            <consortium name="The Broad Institute Genomics Platform"/>
            <consortium name="The Broad Institute Genome Sequencing Center for Infectious Disease"/>
            <person name="Wu L."/>
            <person name="Ma J."/>
        </authorList>
    </citation>
    <scope>NUCLEOTIDE SEQUENCE [LARGE SCALE GENOMIC DNA]</scope>
    <source>
        <strain evidence="2">CGMCC 4.7319</strain>
    </source>
</reference>
<comment type="caution">
    <text evidence="1">The sequence shown here is derived from an EMBL/GenBank/DDBJ whole genome shotgun (WGS) entry which is preliminary data.</text>
</comment>